<dbReference type="SUPFAM" id="SSF47413">
    <property type="entry name" value="lambda repressor-like DNA-binding domains"/>
    <property type="match status" value="1"/>
</dbReference>
<keyword evidence="3" id="KW-1185">Reference proteome</keyword>
<dbReference type="Gene3D" id="1.10.260.40">
    <property type="entry name" value="lambda repressor-like DNA-binding domains"/>
    <property type="match status" value="1"/>
</dbReference>
<name>A0ABR7DT58_9BACT</name>
<evidence type="ECO:0000313" key="2">
    <source>
        <dbReference type="EMBL" id="MBC5634639.1"/>
    </source>
</evidence>
<dbReference type="InterPro" id="IPR010982">
    <property type="entry name" value="Lambda_DNA-bd_dom_sf"/>
</dbReference>
<sequence>MKNLDIHIGEIITDVMKTQNVTKAELARRLDVKPQSVDYLLGRSSIDTNTLYNVSEALGYDFAKLYLLKQDQTDCDKANFDIVPKKAKVLVEVELNTEDVIKLNLKERIVQILNK</sequence>
<dbReference type="PROSITE" id="PS50943">
    <property type="entry name" value="HTH_CROC1"/>
    <property type="match status" value="1"/>
</dbReference>
<proteinExistence type="predicted"/>
<dbReference type="CDD" id="cd00093">
    <property type="entry name" value="HTH_XRE"/>
    <property type="match status" value="1"/>
</dbReference>
<dbReference type="Proteomes" id="UP000651475">
    <property type="component" value="Unassembled WGS sequence"/>
</dbReference>
<protein>
    <submittedName>
        <fullName evidence="2">Helix-turn-helix transcriptional regulator</fullName>
    </submittedName>
</protein>
<dbReference type="EMBL" id="JACOOJ010000043">
    <property type="protein sequence ID" value="MBC5634639.1"/>
    <property type="molecule type" value="Genomic_DNA"/>
</dbReference>
<reference evidence="2 3" key="1">
    <citation type="submission" date="2020-08" db="EMBL/GenBank/DDBJ databases">
        <title>Genome public.</title>
        <authorList>
            <person name="Liu C."/>
            <person name="Sun Q."/>
        </authorList>
    </citation>
    <scope>NUCLEOTIDE SEQUENCE [LARGE SCALE GENOMIC DNA]</scope>
    <source>
        <strain evidence="2 3">NSJ-79</strain>
    </source>
</reference>
<gene>
    <name evidence="2" type="ORF">H8S65_17980</name>
</gene>
<accession>A0ABR7DT58</accession>
<dbReference type="RefSeq" id="WP_186931245.1">
    <property type="nucleotide sequence ID" value="NZ_JACOOJ010000043.1"/>
</dbReference>
<evidence type="ECO:0000313" key="3">
    <source>
        <dbReference type="Proteomes" id="UP000651475"/>
    </source>
</evidence>
<dbReference type="InterPro" id="IPR001387">
    <property type="entry name" value="Cro/C1-type_HTH"/>
</dbReference>
<organism evidence="2 3">
    <name type="scientific">Parabacteroides hominis</name>
    <dbReference type="NCBI Taxonomy" id="2763057"/>
    <lineage>
        <taxon>Bacteria</taxon>
        <taxon>Pseudomonadati</taxon>
        <taxon>Bacteroidota</taxon>
        <taxon>Bacteroidia</taxon>
        <taxon>Bacteroidales</taxon>
        <taxon>Tannerellaceae</taxon>
        <taxon>Parabacteroides</taxon>
    </lineage>
</organism>
<feature type="domain" description="HTH cro/C1-type" evidence="1">
    <location>
        <begin position="12"/>
        <end position="65"/>
    </location>
</feature>
<comment type="caution">
    <text evidence="2">The sequence shown here is derived from an EMBL/GenBank/DDBJ whole genome shotgun (WGS) entry which is preliminary data.</text>
</comment>
<evidence type="ECO:0000259" key="1">
    <source>
        <dbReference type="PROSITE" id="PS50943"/>
    </source>
</evidence>